<feature type="region of interest" description="Disordered" evidence="6">
    <location>
        <begin position="1"/>
        <end position="23"/>
    </location>
</feature>
<evidence type="ECO:0000256" key="6">
    <source>
        <dbReference type="SAM" id="MobiDB-lite"/>
    </source>
</evidence>
<dbReference type="PRINTS" id="PR00176">
    <property type="entry name" value="NANEUSMPORT"/>
</dbReference>
<keyword evidence="3 7" id="KW-0812">Transmembrane</keyword>
<dbReference type="InterPro" id="IPR037272">
    <property type="entry name" value="SNS_sf"/>
</dbReference>
<feature type="transmembrane region" description="Helical" evidence="7">
    <location>
        <begin position="31"/>
        <end position="55"/>
    </location>
</feature>
<accession>A0ABV0NLS2</accession>
<comment type="caution">
    <text evidence="8">The sequence shown here is derived from an EMBL/GenBank/DDBJ whole genome shotgun (WGS) entry which is preliminary data.</text>
</comment>
<evidence type="ECO:0000313" key="9">
    <source>
        <dbReference type="Proteomes" id="UP001476798"/>
    </source>
</evidence>
<feature type="compositionally biased region" description="Basic residues" evidence="6">
    <location>
        <begin position="1"/>
        <end position="12"/>
    </location>
</feature>
<comment type="subcellular location">
    <subcellularLocation>
        <location evidence="1">Membrane</location>
        <topology evidence="1">Multi-pass membrane protein</topology>
    </subcellularLocation>
</comment>
<feature type="transmembrane region" description="Helical" evidence="7">
    <location>
        <begin position="90"/>
        <end position="108"/>
    </location>
</feature>
<evidence type="ECO:0000256" key="4">
    <source>
        <dbReference type="ARBA" id="ARBA00022989"/>
    </source>
</evidence>
<evidence type="ECO:0000256" key="3">
    <source>
        <dbReference type="ARBA" id="ARBA00022692"/>
    </source>
</evidence>
<evidence type="ECO:0000256" key="2">
    <source>
        <dbReference type="ARBA" id="ARBA00022448"/>
    </source>
</evidence>
<evidence type="ECO:0000256" key="7">
    <source>
        <dbReference type="SAM" id="Phobius"/>
    </source>
</evidence>
<name>A0ABV0NLS2_9TELE</name>
<proteinExistence type="predicted"/>
<dbReference type="InterPro" id="IPR000175">
    <property type="entry name" value="Na/ntran_symport"/>
</dbReference>
<dbReference type="Proteomes" id="UP001476798">
    <property type="component" value="Unassembled WGS sequence"/>
</dbReference>
<gene>
    <name evidence="8" type="ORF">GOODEAATRI_007898</name>
</gene>
<organism evidence="8 9">
    <name type="scientific">Goodea atripinnis</name>
    <dbReference type="NCBI Taxonomy" id="208336"/>
    <lineage>
        <taxon>Eukaryota</taxon>
        <taxon>Metazoa</taxon>
        <taxon>Chordata</taxon>
        <taxon>Craniata</taxon>
        <taxon>Vertebrata</taxon>
        <taxon>Euteleostomi</taxon>
        <taxon>Actinopterygii</taxon>
        <taxon>Neopterygii</taxon>
        <taxon>Teleostei</taxon>
        <taxon>Neoteleostei</taxon>
        <taxon>Acanthomorphata</taxon>
        <taxon>Ovalentaria</taxon>
        <taxon>Atherinomorphae</taxon>
        <taxon>Cyprinodontiformes</taxon>
        <taxon>Goodeidae</taxon>
        <taxon>Goodea</taxon>
    </lineage>
</organism>
<dbReference type="PANTHER" id="PTHR11616">
    <property type="entry name" value="SODIUM/CHLORIDE DEPENDENT TRANSPORTER"/>
    <property type="match status" value="1"/>
</dbReference>
<evidence type="ECO:0000256" key="1">
    <source>
        <dbReference type="ARBA" id="ARBA00004141"/>
    </source>
</evidence>
<dbReference type="PANTHER" id="PTHR11616:SF249">
    <property type="entry name" value="SOLUTE CARRIER FAMILY 6 MEMBER 22, TANDEM DUPLICATE 2 ISOFORM X2-RELATED"/>
    <property type="match status" value="1"/>
</dbReference>
<keyword evidence="5 7" id="KW-0472">Membrane</keyword>
<keyword evidence="2" id="KW-0813">Transport</keyword>
<dbReference type="SUPFAM" id="SSF161070">
    <property type="entry name" value="SNF-like"/>
    <property type="match status" value="1"/>
</dbReference>
<dbReference type="PROSITE" id="PS50267">
    <property type="entry name" value="NA_NEUROTRAN_SYMP_3"/>
    <property type="match status" value="1"/>
</dbReference>
<keyword evidence="4 7" id="KW-1133">Transmembrane helix</keyword>
<sequence length="113" mass="12247">MASRKNGRNGQRKHPDPATPQRKALPAMDSFMLCLLNSSTSFFAGFAIFSVLGFMAEEQGVDIASVAQSGPGLAFIAYPRAVAMMPVPQLWSVCFFLMIIMLGLDTQVDAPFT</sequence>
<keyword evidence="9" id="KW-1185">Reference proteome</keyword>
<evidence type="ECO:0000256" key="5">
    <source>
        <dbReference type="ARBA" id="ARBA00023136"/>
    </source>
</evidence>
<protein>
    <submittedName>
        <fullName evidence="8">Uncharacterized protein</fullName>
    </submittedName>
</protein>
<evidence type="ECO:0000313" key="8">
    <source>
        <dbReference type="EMBL" id="MEQ2171162.1"/>
    </source>
</evidence>
<dbReference type="EMBL" id="JAHRIO010040390">
    <property type="protein sequence ID" value="MEQ2171162.1"/>
    <property type="molecule type" value="Genomic_DNA"/>
</dbReference>
<dbReference type="Pfam" id="PF00209">
    <property type="entry name" value="SNF"/>
    <property type="match status" value="1"/>
</dbReference>
<reference evidence="8 9" key="1">
    <citation type="submission" date="2021-06" db="EMBL/GenBank/DDBJ databases">
        <authorList>
            <person name="Palmer J.M."/>
        </authorList>
    </citation>
    <scope>NUCLEOTIDE SEQUENCE [LARGE SCALE GENOMIC DNA]</scope>
    <source>
        <strain evidence="8 9">GA_2019</strain>
        <tissue evidence="8">Muscle</tissue>
    </source>
</reference>